<sequence>MRPQFLMVRSIWLHQGFILCVSSTQSCYLEASGDKFHVCNTGTNYSEYNNLLLDLVVPASVEIL</sequence>
<name>A0A2P2NGM2_RHIMU</name>
<feature type="chain" id="PRO_5015174523" evidence="1">
    <location>
        <begin position="27"/>
        <end position="64"/>
    </location>
</feature>
<dbReference type="EMBL" id="GGEC01061066">
    <property type="protein sequence ID" value="MBX41550.1"/>
    <property type="molecule type" value="Transcribed_RNA"/>
</dbReference>
<accession>A0A2P2NGM2</accession>
<keyword evidence="1" id="KW-0732">Signal</keyword>
<dbReference type="PROSITE" id="PS51257">
    <property type="entry name" value="PROKAR_LIPOPROTEIN"/>
    <property type="match status" value="1"/>
</dbReference>
<evidence type="ECO:0000313" key="2">
    <source>
        <dbReference type="EMBL" id="MBX41550.1"/>
    </source>
</evidence>
<protein>
    <submittedName>
        <fullName evidence="2">Uncharacterized protein</fullName>
    </submittedName>
</protein>
<dbReference type="AlphaFoldDB" id="A0A2P2NGM2"/>
<feature type="signal peptide" evidence="1">
    <location>
        <begin position="1"/>
        <end position="26"/>
    </location>
</feature>
<reference evidence="2" key="1">
    <citation type="submission" date="2018-02" db="EMBL/GenBank/DDBJ databases">
        <title>Rhizophora mucronata_Transcriptome.</title>
        <authorList>
            <person name="Meera S.P."/>
            <person name="Sreeshan A."/>
            <person name="Augustine A."/>
        </authorList>
    </citation>
    <scope>NUCLEOTIDE SEQUENCE</scope>
    <source>
        <tissue evidence="2">Leaf</tissue>
    </source>
</reference>
<organism evidence="2">
    <name type="scientific">Rhizophora mucronata</name>
    <name type="common">Asiatic mangrove</name>
    <dbReference type="NCBI Taxonomy" id="61149"/>
    <lineage>
        <taxon>Eukaryota</taxon>
        <taxon>Viridiplantae</taxon>
        <taxon>Streptophyta</taxon>
        <taxon>Embryophyta</taxon>
        <taxon>Tracheophyta</taxon>
        <taxon>Spermatophyta</taxon>
        <taxon>Magnoliopsida</taxon>
        <taxon>eudicotyledons</taxon>
        <taxon>Gunneridae</taxon>
        <taxon>Pentapetalae</taxon>
        <taxon>rosids</taxon>
        <taxon>fabids</taxon>
        <taxon>Malpighiales</taxon>
        <taxon>Rhizophoraceae</taxon>
        <taxon>Rhizophora</taxon>
    </lineage>
</organism>
<proteinExistence type="predicted"/>
<evidence type="ECO:0000256" key="1">
    <source>
        <dbReference type="SAM" id="SignalP"/>
    </source>
</evidence>